<evidence type="ECO:0000313" key="3">
    <source>
        <dbReference type="Proteomes" id="UP000627715"/>
    </source>
</evidence>
<accession>A0A916QLN0</accession>
<dbReference type="Proteomes" id="UP000627715">
    <property type="component" value="Unassembled WGS sequence"/>
</dbReference>
<proteinExistence type="predicted"/>
<dbReference type="Pfam" id="PF19313">
    <property type="entry name" value="DUF5916"/>
    <property type="match status" value="1"/>
</dbReference>
<keyword evidence="3" id="KW-1185">Reference proteome</keyword>
<evidence type="ECO:0000313" key="2">
    <source>
        <dbReference type="EMBL" id="GFZ80590.1"/>
    </source>
</evidence>
<dbReference type="AlphaFoldDB" id="A0A916QLN0"/>
<reference evidence="2" key="1">
    <citation type="journal article" date="2014" name="Int. J. Syst. Evol. Microbiol.">
        <title>Complete genome sequence of Corynebacterium casei LMG S-19264T (=DSM 44701T), isolated from a smear-ripened cheese.</title>
        <authorList>
            <consortium name="US DOE Joint Genome Institute (JGI-PGF)"/>
            <person name="Walter F."/>
            <person name="Albersmeier A."/>
            <person name="Kalinowski J."/>
            <person name="Ruckert C."/>
        </authorList>
    </citation>
    <scope>NUCLEOTIDE SEQUENCE</scope>
    <source>
        <strain evidence="2">CGMCC 1.15425</strain>
    </source>
</reference>
<feature type="domain" description="DUF5916" evidence="1">
    <location>
        <begin position="226"/>
        <end position="781"/>
    </location>
</feature>
<protein>
    <recommendedName>
        <fullName evidence="1">DUF5916 domain-containing protein</fullName>
    </recommendedName>
</protein>
<dbReference type="EMBL" id="BMIY01000010">
    <property type="protein sequence ID" value="GFZ80590.1"/>
    <property type="molecule type" value="Genomic_DNA"/>
</dbReference>
<sequence length="785" mass="88764">MSSVSLLHSAATEAQEAQASGVMQMTRIDNADITLDGHLSEGVWQQVPAIDGMRVITPDTLEPAPERTDTRIFYNDDGIYVGAMNYQDPETLVGRMSSRDEGVQRDGYVLSIDTSGQGLYGYFLRINLGGTLSDGTILPEKQISRDWDGPWDAVTQELDNGWSTEMFIPWSMMTLPQSGETRQVGIYTERMMVRRNETWSWPALPSTNPEYLSGFQQFELEGINPRTQFTFYPYASVTQDNINNDTEARTGADLYWRPNSNTQLSATINPDFGTVESDDVVVNLGAFEVFFSEKRPFFLEGQEIFRATPRANGGPFGPTTVLNTRRIGAAPDIDVPDGISVGAAERNAPTDLLGAGKITGSQGNWRYGALLASEDDMVVQGTRLSDGEKVNLQSTGKDFAIGRLMYEDTSGGGRRGIGWIGANLSHPDHDATVNGVDYSWFSADTKWVLDGQFLHSDVNDVTGTGGFFDLDYRPQQGVEHSFTGTYHDDTLEINDIGYLQRNDFMQLDYRLGITESGLDNFRTLERSLQVINQWNTDGRPVRLGLFGSQNMTFYDNTQLNLSLRYFPPRTDDRLSRGNGTYKIPHRVSYSASWNSDRSQPLSVNLGIGNSEEDLQADNINYELGLTWQPNDRFSTELQLEYRDRKSWLVHQGDDRFASYEADGWFPEWNMNYFINAKQQFRLAMQWTGIKAQEDEYYRVDQTDVRHLIPTAKHATTRGDFTISQLNFQARYRWEIAPLSDLFVVYTRGSNLPNYAGSEFQDLLFDAWTERLTDVWVVKLRYRLGS</sequence>
<reference evidence="2" key="2">
    <citation type="submission" date="2020-09" db="EMBL/GenBank/DDBJ databases">
        <authorList>
            <person name="Sun Q."/>
            <person name="Zhou Y."/>
        </authorList>
    </citation>
    <scope>NUCLEOTIDE SEQUENCE</scope>
    <source>
        <strain evidence="2">CGMCC 1.15425</strain>
    </source>
</reference>
<dbReference type="SUPFAM" id="SSF49344">
    <property type="entry name" value="CBD9-like"/>
    <property type="match status" value="1"/>
</dbReference>
<dbReference type="InterPro" id="IPR045670">
    <property type="entry name" value="DUF5916"/>
</dbReference>
<gene>
    <name evidence="2" type="ORF">GCM10011403_24880</name>
</gene>
<organism evidence="2 3">
    <name type="scientific">Pseudohongiella nitratireducens</name>
    <dbReference type="NCBI Taxonomy" id="1768907"/>
    <lineage>
        <taxon>Bacteria</taxon>
        <taxon>Pseudomonadati</taxon>
        <taxon>Pseudomonadota</taxon>
        <taxon>Gammaproteobacteria</taxon>
        <taxon>Pseudomonadales</taxon>
        <taxon>Pseudohongiellaceae</taxon>
        <taxon>Pseudohongiella</taxon>
    </lineage>
</organism>
<comment type="caution">
    <text evidence="2">The sequence shown here is derived from an EMBL/GenBank/DDBJ whole genome shotgun (WGS) entry which is preliminary data.</text>
</comment>
<dbReference type="Gene3D" id="2.60.40.1190">
    <property type="match status" value="1"/>
</dbReference>
<name>A0A916QLN0_9GAMM</name>
<evidence type="ECO:0000259" key="1">
    <source>
        <dbReference type="Pfam" id="PF19313"/>
    </source>
</evidence>